<evidence type="ECO:0000313" key="4">
    <source>
        <dbReference type="Proteomes" id="UP000629265"/>
    </source>
</evidence>
<reference evidence="2 4" key="3">
    <citation type="submission" date="2019-11" db="EMBL/GenBank/DDBJ databases">
        <authorList>
            <person name="Haines EK M."/>
        </authorList>
    </citation>
    <scope>NUCLEOTIDE SEQUENCE [LARGE SCALE GENOMIC DNA]</scope>
    <source>
        <strain evidence="2">KR2729</strain>
    </source>
</reference>
<dbReference type="Proteomes" id="UP000629265">
    <property type="component" value="Unassembled WGS sequence"/>
</dbReference>
<dbReference type="RefSeq" id="WP_001272373.1">
    <property type="nucleotide sequence ID" value="NZ_AP026791.1"/>
</dbReference>
<dbReference type="EMBL" id="CACRYR010000376">
    <property type="protein sequence ID" value="VZR47843.1"/>
    <property type="molecule type" value="Genomic_DNA"/>
</dbReference>
<organism evidence="1 3">
    <name type="scientific">Escherichia coli</name>
    <dbReference type="NCBI Taxonomy" id="562"/>
    <lineage>
        <taxon>Bacteria</taxon>
        <taxon>Pseudomonadati</taxon>
        <taxon>Pseudomonadota</taxon>
        <taxon>Gammaproteobacteria</taxon>
        <taxon>Enterobacterales</taxon>
        <taxon>Enterobacteriaceae</taxon>
        <taxon>Escherichia</taxon>
    </lineage>
</organism>
<gene>
    <name evidence="2" type="ORF">IDONEFKE_04992</name>
    <name evidence="1" type="ORF">RCS93_PII0037</name>
</gene>
<dbReference type="AlphaFoldDB" id="A0A2P9ELG6"/>
<name>A0A2P9ELG6_ECOLX</name>
<proteinExistence type="predicted"/>
<evidence type="ECO:0000313" key="3">
    <source>
        <dbReference type="Proteomes" id="UP000308142"/>
    </source>
</evidence>
<protein>
    <submittedName>
        <fullName evidence="1">Uncharacterized protein</fullName>
    </submittedName>
</protein>
<sequence>MSAFVFRTTFKPTGDQQKDAIAHIEVMQERAVKAFVSWMSCQECSDFLSNLQEITTELNSLIDAVESHTPVFRKKADELEALLAHYKTLL</sequence>
<evidence type="ECO:0000313" key="1">
    <source>
        <dbReference type="EMBL" id="SPE04178.1"/>
    </source>
</evidence>
<keyword evidence="1" id="KW-0614">Plasmid</keyword>
<geneLocation type="plasmid" evidence="1">
    <name>RCS93_pII</name>
</geneLocation>
<geneLocation type="plasmid" evidence="3">
    <name>rcs93_pii</name>
</geneLocation>
<reference evidence="1" key="1">
    <citation type="submission" date="2018-02" db="EMBL/GenBank/DDBJ databases">
        <authorList>
            <person name="Cohen D.B."/>
            <person name="Kent A.D."/>
        </authorList>
    </citation>
    <scope>NUCLEOTIDE SEQUENCE</scope>
    <source>
        <strain evidence="1">CIP106223</strain>
    </source>
</reference>
<reference evidence="3" key="2">
    <citation type="submission" date="2018-02" db="EMBL/GenBank/DDBJ databases">
        <authorList>
            <person name="Cea G.-C."/>
            <person name="William W."/>
        </authorList>
    </citation>
    <scope>NUCLEOTIDE SEQUENCE [LARGE SCALE GENOMIC DNA]</scope>
    <source>
        <strain evidence="3">CIP106223</strain>
        <plasmid evidence="3">rcs93_pii</plasmid>
    </source>
</reference>
<dbReference type="EMBL" id="LT985310">
    <property type="protein sequence ID" value="SPE04178.1"/>
    <property type="molecule type" value="Genomic_DNA"/>
</dbReference>
<accession>A0A2P9ELG6</accession>
<evidence type="ECO:0000313" key="2">
    <source>
        <dbReference type="EMBL" id="VZR47843.1"/>
    </source>
</evidence>
<dbReference type="Proteomes" id="UP000308142">
    <property type="component" value="Plasmid RCS93_pII"/>
</dbReference>